<proteinExistence type="inferred from homology"/>
<protein>
    <recommendedName>
        <fullName evidence="3">LXG domain-containing protein</fullName>
    </recommendedName>
</protein>
<dbReference type="InterPro" id="IPR006829">
    <property type="entry name" value="LXG_dom"/>
</dbReference>
<comment type="similarity">
    <text evidence="1">In the N-terminal section; belongs to the LXG family.</text>
</comment>
<evidence type="ECO:0000256" key="2">
    <source>
        <dbReference type="SAM" id="Coils"/>
    </source>
</evidence>
<feature type="coiled-coil region" evidence="2">
    <location>
        <begin position="91"/>
        <end position="122"/>
    </location>
</feature>
<accession>A0A2W3YY70</accession>
<dbReference type="RefSeq" id="WP_111249000.1">
    <property type="nucleotide sequence ID" value="NZ_PIEU01000129.1"/>
</dbReference>
<dbReference type="AlphaFoldDB" id="A0A2W3YY70"/>
<dbReference type="EMBL" id="PIEU01000129">
    <property type="protein sequence ID" value="PZL69910.1"/>
    <property type="molecule type" value="Genomic_DNA"/>
</dbReference>
<gene>
    <name evidence="4" type="ORF">CI088_16810</name>
</gene>
<organism evidence="4 5">
    <name type="scientific">Enterococcus plantarum</name>
    <dbReference type="NCBI Taxonomy" id="1077675"/>
    <lineage>
        <taxon>Bacteria</taxon>
        <taxon>Bacillati</taxon>
        <taxon>Bacillota</taxon>
        <taxon>Bacilli</taxon>
        <taxon>Lactobacillales</taxon>
        <taxon>Enterococcaceae</taxon>
        <taxon>Enterococcus</taxon>
    </lineage>
</organism>
<dbReference type="Proteomes" id="UP000249828">
    <property type="component" value="Unassembled WGS sequence"/>
</dbReference>
<keyword evidence="2" id="KW-0175">Coiled coil</keyword>
<comment type="caution">
    <text evidence="4">The sequence shown here is derived from an EMBL/GenBank/DDBJ whole genome shotgun (WGS) entry which is preliminary data.</text>
</comment>
<dbReference type="Pfam" id="PF04740">
    <property type="entry name" value="LXG"/>
    <property type="match status" value="1"/>
</dbReference>
<evidence type="ECO:0000313" key="5">
    <source>
        <dbReference type="Proteomes" id="UP000249828"/>
    </source>
</evidence>
<name>A0A2W3YY70_9ENTE</name>
<evidence type="ECO:0000256" key="1">
    <source>
        <dbReference type="ARBA" id="ARBA00034117"/>
    </source>
</evidence>
<sequence length="128" mass="14406">MGLKFYVGEMQRQAAEAARMSNEANQAVAQLQDSISHFLSAPLSGKAYDSAKSYFSVVYTPLCRSALMTGEAMQQAHKRLVTEYQSSVSGIDTDEDQIQSQIEQLEQLKRNLEHQMQVSKNFQPSLER</sequence>
<feature type="domain" description="LXG" evidence="3">
    <location>
        <begin position="7"/>
        <end position="117"/>
    </location>
</feature>
<evidence type="ECO:0000259" key="3">
    <source>
        <dbReference type="Pfam" id="PF04740"/>
    </source>
</evidence>
<evidence type="ECO:0000313" key="4">
    <source>
        <dbReference type="EMBL" id="PZL69910.1"/>
    </source>
</evidence>
<reference evidence="4 5" key="1">
    <citation type="submission" date="2017-11" db="EMBL/GenBank/DDBJ databases">
        <title>Draft genome sequence of Enterococcus plantarum TRW2 strain isolated from lettuce.</title>
        <authorList>
            <person name="Kim E.B."/>
            <person name="Marco M.L."/>
            <person name="Williams T.R."/>
            <person name="You I.H."/>
        </authorList>
    </citation>
    <scope>NUCLEOTIDE SEQUENCE [LARGE SCALE GENOMIC DNA]</scope>
    <source>
        <strain evidence="4 5">TRW2</strain>
    </source>
</reference>
<keyword evidence="5" id="KW-1185">Reference proteome</keyword>